<reference evidence="3" key="1">
    <citation type="journal article" date="2019" name="Int. J. Syst. Evol. Microbiol.">
        <title>The Global Catalogue of Microorganisms (GCM) 10K type strain sequencing project: providing services to taxonomists for standard genome sequencing and annotation.</title>
        <authorList>
            <consortium name="The Broad Institute Genomics Platform"/>
            <consortium name="The Broad Institute Genome Sequencing Center for Infectious Disease"/>
            <person name="Wu L."/>
            <person name="Ma J."/>
        </authorList>
    </citation>
    <scope>NUCLEOTIDE SEQUENCE [LARGE SCALE GENOMIC DNA]</scope>
    <source>
        <strain evidence="3">JCM 16902</strain>
    </source>
</reference>
<name>A0ABP6Z520_9ACTN</name>
<evidence type="ECO:0000313" key="3">
    <source>
        <dbReference type="Proteomes" id="UP001501074"/>
    </source>
</evidence>
<feature type="region of interest" description="Disordered" evidence="1">
    <location>
        <begin position="70"/>
        <end position="107"/>
    </location>
</feature>
<dbReference type="Proteomes" id="UP001501074">
    <property type="component" value="Unassembled WGS sequence"/>
</dbReference>
<gene>
    <name evidence="2" type="ORF">GCM10022223_10000</name>
</gene>
<proteinExistence type="predicted"/>
<evidence type="ECO:0000313" key="2">
    <source>
        <dbReference type="EMBL" id="GAA3596755.1"/>
    </source>
</evidence>
<feature type="compositionally biased region" description="Basic residues" evidence="1">
    <location>
        <begin position="147"/>
        <end position="158"/>
    </location>
</feature>
<comment type="caution">
    <text evidence="2">The sequence shown here is derived from an EMBL/GenBank/DDBJ whole genome shotgun (WGS) entry which is preliminary data.</text>
</comment>
<feature type="region of interest" description="Disordered" evidence="1">
    <location>
        <begin position="137"/>
        <end position="180"/>
    </location>
</feature>
<keyword evidence="3" id="KW-1185">Reference proteome</keyword>
<dbReference type="EMBL" id="BAAAZO010000001">
    <property type="protein sequence ID" value="GAA3596755.1"/>
    <property type="molecule type" value="Genomic_DNA"/>
</dbReference>
<sequence length="180" mass="19677">MTKGTRCGAAGPVSADGVGEEFEHPEGAAQPHSRAIAGQVEPDHPRRDPVVTYDWVKVLISRRFMITGRVAGDGHEDPSGGCPVGRPGPRDAGRGDADIGLQQAPDTGCHLRRDVRIDRAFRREQIRIDPQDVFLDLSCVSDDSPAQHRRRTRNRHQRSRDQAPGEGFGDRQGSPLFAEG</sequence>
<feature type="compositionally biased region" description="Basic and acidic residues" evidence="1">
    <location>
        <begin position="88"/>
        <end position="97"/>
    </location>
</feature>
<feature type="region of interest" description="Disordered" evidence="1">
    <location>
        <begin position="1"/>
        <end position="34"/>
    </location>
</feature>
<evidence type="ECO:0000256" key="1">
    <source>
        <dbReference type="SAM" id="MobiDB-lite"/>
    </source>
</evidence>
<organism evidence="2 3">
    <name type="scientific">Kineosporia mesophila</name>
    <dbReference type="NCBI Taxonomy" id="566012"/>
    <lineage>
        <taxon>Bacteria</taxon>
        <taxon>Bacillati</taxon>
        <taxon>Actinomycetota</taxon>
        <taxon>Actinomycetes</taxon>
        <taxon>Kineosporiales</taxon>
        <taxon>Kineosporiaceae</taxon>
        <taxon>Kineosporia</taxon>
    </lineage>
</organism>
<protein>
    <submittedName>
        <fullName evidence="2">Uncharacterized protein</fullName>
    </submittedName>
</protein>
<accession>A0ABP6Z520</accession>